<evidence type="ECO:0000256" key="4">
    <source>
        <dbReference type="ARBA" id="ARBA00022576"/>
    </source>
</evidence>
<feature type="domain" description="Aminotransferase class I/classII large" evidence="7">
    <location>
        <begin position="27"/>
        <end position="390"/>
    </location>
</feature>
<dbReference type="SUPFAM" id="SSF53383">
    <property type="entry name" value="PLP-dependent transferases"/>
    <property type="match status" value="1"/>
</dbReference>
<evidence type="ECO:0000313" key="8">
    <source>
        <dbReference type="EMBL" id="RMA80290.1"/>
    </source>
</evidence>
<dbReference type="PRINTS" id="PR00799">
    <property type="entry name" value="TRANSAMINASE"/>
</dbReference>
<dbReference type="EMBL" id="REFJ01000003">
    <property type="protein sequence ID" value="RMA80290.1"/>
    <property type="molecule type" value="Genomic_DNA"/>
</dbReference>
<keyword evidence="4 8" id="KW-0032">Aminotransferase</keyword>
<evidence type="ECO:0000256" key="3">
    <source>
        <dbReference type="ARBA" id="ARBA00011738"/>
    </source>
</evidence>
<proteinExistence type="inferred from homology"/>
<evidence type="ECO:0000256" key="6">
    <source>
        <dbReference type="ARBA" id="ARBA00022898"/>
    </source>
</evidence>
<comment type="cofactor">
    <cofactor evidence="1">
        <name>pyridoxal 5'-phosphate</name>
        <dbReference type="ChEBI" id="CHEBI:597326"/>
    </cofactor>
</comment>
<dbReference type="InterPro" id="IPR004839">
    <property type="entry name" value="Aminotransferase_I/II_large"/>
</dbReference>
<dbReference type="PANTHER" id="PTHR11879">
    <property type="entry name" value="ASPARTATE AMINOTRANSFERASE"/>
    <property type="match status" value="1"/>
</dbReference>
<dbReference type="InterPro" id="IPR015421">
    <property type="entry name" value="PyrdxlP-dep_Trfase_major"/>
</dbReference>
<dbReference type="Gene3D" id="3.40.640.10">
    <property type="entry name" value="Type I PLP-dependent aspartate aminotransferase-like (Major domain)"/>
    <property type="match status" value="1"/>
</dbReference>
<dbReference type="Proteomes" id="UP000267187">
    <property type="component" value="Unassembled WGS sequence"/>
</dbReference>
<comment type="similarity">
    <text evidence="2">Belongs to the class-I pyridoxal-phosphate-dependent aminotransferase family.</text>
</comment>
<sequence>MFELLASFPADPILKLMGEYQADPRAHKIDLGVGVYKNEQGETPVLKAVKIAEERLLASESTKSYVGPAGNVEFNTLLSAELLGQHHSALAANRVKAIQTPGGCGALKALADLVARTKAGATIYVSNPTWANHEAIFSGSGLTVAYYDYYDKTNSQLTFDAMMKDLEQAGAGDLVLVHGCCHNPCGADLSLDQWQEFANLANKNGFTPFIDVAYQGFGANLETDAAGLRLVAEQCNEVLIAASCSKNFGLYRERTGLAMLITQDEAASNRALSQLLAATRANYSMPPSHGASVVAEILSSELRDLWIDELAAMHGRISGLRKALNQALKARGADNFDFIEEQKGMFSFLGLSESQVERLKSEYAIYMVGSSRVNIAGISSANLAYLADSIVAVL</sequence>
<dbReference type="GO" id="GO:0030170">
    <property type="term" value="F:pyridoxal phosphate binding"/>
    <property type="evidence" value="ECO:0007669"/>
    <property type="project" value="InterPro"/>
</dbReference>
<dbReference type="Pfam" id="PF00155">
    <property type="entry name" value="Aminotran_1_2"/>
    <property type="match status" value="1"/>
</dbReference>
<reference evidence="8 9" key="1">
    <citation type="submission" date="2018-10" db="EMBL/GenBank/DDBJ databases">
        <title>Genomic Encyclopedia of Type Strains, Phase IV (KMG-IV): sequencing the most valuable type-strain genomes for metagenomic binning, comparative biology and taxonomic classification.</title>
        <authorList>
            <person name="Goeker M."/>
        </authorList>
    </citation>
    <scope>NUCLEOTIDE SEQUENCE [LARGE SCALE GENOMIC DNA]</scope>
    <source>
        <strain evidence="8 9">DSM 25080</strain>
    </source>
</reference>
<dbReference type="InterPro" id="IPR000796">
    <property type="entry name" value="Asp_trans"/>
</dbReference>
<dbReference type="PANTHER" id="PTHR11879:SF22">
    <property type="entry name" value="ASPARTATE AMINOTRANSFERASE, MITOCHONDRIAL"/>
    <property type="match status" value="1"/>
</dbReference>
<dbReference type="RefSeq" id="WP_121876963.1">
    <property type="nucleotide sequence ID" value="NZ_REFJ01000003.1"/>
</dbReference>
<dbReference type="NCBIfam" id="NF006719">
    <property type="entry name" value="PRK09257.1"/>
    <property type="match status" value="1"/>
</dbReference>
<dbReference type="Gene3D" id="3.90.1150.10">
    <property type="entry name" value="Aspartate Aminotransferase, domain 1"/>
    <property type="match status" value="1"/>
</dbReference>
<evidence type="ECO:0000256" key="1">
    <source>
        <dbReference type="ARBA" id="ARBA00001933"/>
    </source>
</evidence>
<keyword evidence="6" id="KW-0663">Pyridoxal phosphate</keyword>
<keyword evidence="9" id="KW-1185">Reference proteome</keyword>
<dbReference type="InterPro" id="IPR015422">
    <property type="entry name" value="PyrdxlP-dep_Trfase_small"/>
</dbReference>
<protein>
    <submittedName>
        <fullName evidence="8">Aspartate aminotransferase</fullName>
    </submittedName>
</protein>
<dbReference type="GO" id="GO:0004838">
    <property type="term" value="F:L-tyrosine-2-oxoglutarate transaminase activity"/>
    <property type="evidence" value="ECO:0007669"/>
    <property type="project" value="TreeGrafter"/>
</dbReference>
<dbReference type="GO" id="GO:0042802">
    <property type="term" value="F:identical protein binding"/>
    <property type="evidence" value="ECO:0007669"/>
    <property type="project" value="TreeGrafter"/>
</dbReference>
<comment type="subunit">
    <text evidence="3">Homodimer.</text>
</comment>
<dbReference type="InterPro" id="IPR015424">
    <property type="entry name" value="PyrdxlP-dep_Trfase"/>
</dbReference>
<keyword evidence="5 8" id="KW-0808">Transferase</keyword>
<dbReference type="GO" id="GO:0005829">
    <property type="term" value="C:cytosol"/>
    <property type="evidence" value="ECO:0007669"/>
    <property type="project" value="TreeGrafter"/>
</dbReference>
<accession>A0A3M0A675</accession>
<name>A0A3M0A675_9GAMM</name>
<evidence type="ECO:0000256" key="5">
    <source>
        <dbReference type="ARBA" id="ARBA00022679"/>
    </source>
</evidence>
<dbReference type="OrthoDB" id="9766445at2"/>
<dbReference type="GO" id="GO:0004069">
    <property type="term" value="F:L-aspartate:2-oxoglutarate aminotransferase activity"/>
    <property type="evidence" value="ECO:0007669"/>
    <property type="project" value="TreeGrafter"/>
</dbReference>
<dbReference type="AlphaFoldDB" id="A0A3M0A675"/>
<gene>
    <name evidence="8" type="ORF">DFR27_1656</name>
</gene>
<evidence type="ECO:0000259" key="7">
    <source>
        <dbReference type="Pfam" id="PF00155"/>
    </source>
</evidence>
<evidence type="ECO:0000313" key="9">
    <source>
        <dbReference type="Proteomes" id="UP000267187"/>
    </source>
</evidence>
<dbReference type="GO" id="GO:0033585">
    <property type="term" value="P:L-phenylalanine biosynthetic process from chorismate via phenylpyruvate"/>
    <property type="evidence" value="ECO:0007669"/>
    <property type="project" value="TreeGrafter"/>
</dbReference>
<evidence type="ECO:0000256" key="2">
    <source>
        <dbReference type="ARBA" id="ARBA00007441"/>
    </source>
</evidence>
<dbReference type="CDD" id="cd00609">
    <property type="entry name" value="AAT_like"/>
    <property type="match status" value="1"/>
</dbReference>
<comment type="caution">
    <text evidence="8">The sequence shown here is derived from an EMBL/GenBank/DDBJ whole genome shotgun (WGS) entry which is preliminary data.</text>
</comment>
<organism evidence="8 9">
    <name type="scientific">Umboniibacter marinipuniceus</name>
    <dbReference type="NCBI Taxonomy" id="569599"/>
    <lineage>
        <taxon>Bacteria</taxon>
        <taxon>Pseudomonadati</taxon>
        <taxon>Pseudomonadota</taxon>
        <taxon>Gammaproteobacteria</taxon>
        <taxon>Cellvibrionales</taxon>
        <taxon>Cellvibrionaceae</taxon>
        <taxon>Umboniibacter</taxon>
    </lineage>
</organism>
<dbReference type="FunFam" id="3.40.640.10:FF:000066">
    <property type="entry name" value="Aspartate aminotransferase"/>
    <property type="match status" value="1"/>
</dbReference>